<feature type="compositionally biased region" description="Polar residues" evidence="1">
    <location>
        <begin position="559"/>
        <end position="576"/>
    </location>
</feature>
<proteinExistence type="predicted"/>
<feature type="region of interest" description="Disordered" evidence="1">
    <location>
        <begin position="684"/>
        <end position="713"/>
    </location>
</feature>
<comment type="caution">
    <text evidence="2">The sequence shown here is derived from an EMBL/GenBank/DDBJ whole genome shotgun (WGS) entry which is preliminary data.</text>
</comment>
<gene>
    <name evidence="2" type="ORF">BGZ96_004302</name>
</gene>
<name>A0ABQ7K7C7_9FUNG</name>
<feature type="compositionally biased region" description="Polar residues" evidence="1">
    <location>
        <begin position="696"/>
        <end position="709"/>
    </location>
</feature>
<evidence type="ECO:0000313" key="3">
    <source>
        <dbReference type="Proteomes" id="UP001194696"/>
    </source>
</evidence>
<feature type="region of interest" description="Disordered" evidence="1">
    <location>
        <begin position="472"/>
        <end position="494"/>
    </location>
</feature>
<evidence type="ECO:0000256" key="1">
    <source>
        <dbReference type="SAM" id="MobiDB-lite"/>
    </source>
</evidence>
<organism evidence="2 3">
    <name type="scientific">Linnemannia gamsii</name>
    <dbReference type="NCBI Taxonomy" id="64522"/>
    <lineage>
        <taxon>Eukaryota</taxon>
        <taxon>Fungi</taxon>
        <taxon>Fungi incertae sedis</taxon>
        <taxon>Mucoromycota</taxon>
        <taxon>Mortierellomycotina</taxon>
        <taxon>Mortierellomycetes</taxon>
        <taxon>Mortierellales</taxon>
        <taxon>Mortierellaceae</taxon>
        <taxon>Linnemannia</taxon>
    </lineage>
</organism>
<dbReference type="Proteomes" id="UP001194696">
    <property type="component" value="Unassembled WGS sequence"/>
</dbReference>
<feature type="region of interest" description="Disordered" evidence="1">
    <location>
        <begin position="79"/>
        <end position="110"/>
    </location>
</feature>
<protein>
    <submittedName>
        <fullName evidence="2">Uncharacterized protein</fullName>
    </submittedName>
</protein>
<feature type="compositionally biased region" description="Low complexity" evidence="1">
    <location>
        <begin position="94"/>
        <end position="105"/>
    </location>
</feature>
<feature type="region of interest" description="Disordered" evidence="1">
    <location>
        <begin position="615"/>
        <end position="638"/>
    </location>
</feature>
<reference evidence="2 3" key="1">
    <citation type="journal article" date="2020" name="Fungal Divers.">
        <title>Resolving the Mortierellaceae phylogeny through synthesis of multi-gene phylogenetics and phylogenomics.</title>
        <authorList>
            <person name="Vandepol N."/>
            <person name="Liber J."/>
            <person name="Desiro A."/>
            <person name="Na H."/>
            <person name="Kennedy M."/>
            <person name="Barry K."/>
            <person name="Grigoriev I.V."/>
            <person name="Miller A.N."/>
            <person name="O'Donnell K."/>
            <person name="Stajich J.E."/>
            <person name="Bonito G."/>
        </authorList>
    </citation>
    <scope>NUCLEOTIDE SEQUENCE [LARGE SCALE GENOMIC DNA]</scope>
    <source>
        <strain evidence="2 3">AD045</strain>
    </source>
</reference>
<evidence type="ECO:0000313" key="2">
    <source>
        <dbReference type="EMBL" id="KAG0292342.1"/>
    </source>
</evidence>
<feature type="compositionally biased region" description="Acidic residues" evidence="1">
    <location>
        <begin position="623"/>
        <end position="636"/>
    </location>
</feature>
<accession>A0ABQ7K7C7</accession>
<keyword evidence="3" id="KW-1185">Reference proteome</keyword>
<dbReference type="EMBL" id="JAAAIM010000201">
    <property type="protein sequence ID" value="KAG0292342.1"/>
    <property type="molecule type" value="Genomic_DNA"/>
</dbReference>
<feature type="region of interest" description="Disordered" evidence="1">
    <location>
        <begin position="320"/>
        <end position="339"/>
    </location>
</feature>
<feature type="compositionally biased region" description="Low complexity" evidence="1">
    <location>
        <begin position="321"/>
        <end position="331"/>
    </location>
</feature>
<sequence>MSTNLDHLNDSDTPTQGQSIYGTLASTINQGLLAGHDTVSQPFRQEVEDAVRLAALPPPETLVQGEGDQSANLTFPDYGQLGSSDGLQVDPSLTTTNATTSNNNSGQRDHNYFPRAGVTGVYASMARNERILSNLMLSPNQSRLKQQFSQTPTTASLSLPMSPRGMIYLTLPSPENSSLLARRRAIVTTKAEAPSVTSNSSAALLESSSSGFLPRPPTLFPIAATTSRNDAIGGSESGSYFPTVSVGASLTLSDPMVTSPPCPPPRPTSSLPAAKPLRVAQFGGSGLFPQPALRLDNPHRPRRLNLLSCVLLAVGDQEHVSASSSNGGQSDSESEEDLELEYSGDISYQLIPLSPGSCCFKADNTPPHPAVSELDLLGSKVILDLIDTTGTSGSAVSSPNMAQGSFDADMSPNSNLVVPVIDKLSNIPAASTSVSTPEGWSTAELTNLTVNFPHGIQSTALPSNVFLPQSPHTNTFSPAVPNSQPQMAPSDQNSQVTLSVFNTTPRSSIPSSRSKREVESVKTLIEVPLLIPESQFTLAGQEQPIDIQERAEGRHGSEYSASFADNQPGRSNTTSGCSGGEVVPVGIAIDTGSILQSPSGHSGAYCTFRSMIKDEGRKKEEKEEKEEEEDEEDKEEETGRRSVIPWLCFKTLRSDFDIIKFTAAYHVAINLSVEYEKFSRRYQQQRLHPSNRDQPPDQNVVQEKNTLTSPLKGLLEKKQPRDEWILQCGGAHKNLSVCVPEASSNGSHATESSDPVVDDEWDDFFEVSIQDLDNSCDTGEGGAVSAKDNECSQHPYRTHKFFESHPHLRDLYPPMVPKLIKRPGRPSYILGKEGQKLSLTPNAALPHPSTWSFQLGPHFTPVVNNALTVTCENCLRQFKMSAPDRLDVLDRHQAEYCRTPKQQKWQQRFLVAEKMFGHGVAFLVDEGDLGRDSGRLVVEKDEDGVVRGLLHGCESWYSTRRNYDPLEEEEDVFFDAAESVEYCDEEEDEEMDEIEFYRWL</sequence>
<feature type="region of interest" description="Disordered" evidence="1">
    <location>
        <begin position="551"/>
        <end position="579"/>
    </location>
</feature>